<evidence type="ECO:0000256" key="5">
    <source>
        <dbReference type="HAMAP-Rule" id="MF_02126"/>
    </source>
</evidence>
<protein>
    <recommendedName>
        <fullName evidence="5">Release factor glutamine methyltransferase</fullName>
        <shortName evidence="5">RF MTase</shortName>
        <ecNumber evidence="5">2.1.1.297</ecNumber>
    </recommendedName>
    <alternativeName>
        <fullName evidence="5">N5-glutamine methyltransferase PrmC</fullName>
    </alternativeName>
    <alternativeName>
        <fullName evidence="5">Protein-(glutamine-N5) MTase PrmC</fullName>
    </alternativeName>
    <alternativeName>
        <fullName evidence="5">Protein-glutamine N-methyltransferase PrmC</fullName>
    </alternativeName>
</protein>
<evidence type="ECO:0000256" key="2">
    <source>
        <dbReference type="ARBA" id="ARBA00022679"/>
    </source>
</evidence>
<dbReference type="PROSITE" id="PS00092">
    <property type="entry name" value="N6_MTASE"/>
    <property type="match status" value="1"/>
</dbReference>
<feature type="domain" description="Methyltransferase small" evidence="6">
    <location>
        <begin position="127"/>
        <end position="208"/>
    </location>
</feature>
<dbReference type="PANTHER" id="PTHR18895:SF74">
    <property type="entry name" value="MTRF1L RELEASE FACTOR GLUTAMINE METHYLTRANSFERASE"/>
    <property type="match status" value="1"/>
</dbReference>
<reference evidence="8" key="1">
    <citation type="submission" date="2020-09" db="EMBL/GenBank/DDBJ databases">
        <title>A novel bacterium of genus Paenibacillus, isolated from South China Sea.</title>
        <authorList>
            <person name="Huang H."/>
            <person name="Mo K."/>
            <person name="Hu Y."/>
        </authorList>
    </citation>
    <scope>NUCLEOTIDE SEQUENCE</scope>
    <source>
        <strain evidence="8">IB182363</strain>
    </source>
</reference>
<keyword evidence="2 5" id="KW-0808">Transferase</keyword>
<dbReference type="EC" id="2.1.1.297" evidence="5"/>
<dbReference type="Pfam" id="PF05175">
    <property type="entry name" value="MTS"/>
    <property type="match status" value="1"/>
</dbReference>
<keyword evidence="9" id="KW-1185">Reference proteome</keyword>
<dbReference type="NCBIfam" id="TIGR00536">
    <property type="entry name" value="hemK_fam"/>
    <property type="match status" value="1"/>
</dbReference>
<comment type="function">
    <text evidence="5">Methylates the class 1 translation termination release factors RF1/PrfA and RF2/PrfB on the glutamine residue of the universally conserved GGQ motif.</text>
</comment>
<dbReference type="AlphaFoldDB" id="A0A927CBJ9"/>
<organism evidence="8 9">
    <name type="scientific">Paenibacillus oceani</name>
    <dbReference type="NCBI Taxonomy" id="2772510"/>
    <lineage>
        <taxon>Bacteria</taxon>
        <taxon>Bacillati</taxon>
        <taxon>Bacillota</taxon>
        <taxon>Bacilli</taxon>
        <taxon>Bacillales</taxon>
        <taxon>Paenibacillaceae</taxon>
        <taxon>Paenibacillus</taxon>
    </lineage>
</organism>
<evidence type="ECO:0000313" key="9">
    <source>
        <dbReference type="Proteomes" id="UP000639396"/>
    </source>
</evidence>
<keyword evidence="3 5" id="KW-0949">S-adenosyl-L-methionine</keyword>
<dbReference type="InterPro" id="IPR007848">
    <property type="entry name" value="Small_mtfrase_dom"/>
</dbReference>
<name>A0A927CBJ9_9BACL</name>
<sequence length="297" mass="32913">MNDTQFAAATTIREACLQASSFLLEQGVQDHNSAAEWLLQHVLGVSRSEFFMRWNEPFPEECRDRWSEVLTRRAKGEPVQYITGEQEFYGLPFRVTPAVLIPRPETELLVERIVAVGRRLWPDGRPLVADIGCGSGAIPVTIAVQCPSWAVTATDISADAVKVARSNAAANGVGDRVRFYGGDLLEPYIRERITIDILVSNPPYIESGDMPHLQPEVREHEPHLALDGGPDGLRFYRRIVEQTGELPSRPAVIGFEVGSGQARQVAELIRESGGWERIEIVNDLAGIERHVIGSPKI</sequence>
<evidence type="ECO:0000256" key="4">
    <source>
        <dbReference type="ARBA" id="ARBA00048391"/>
    </source>
</evidence>
<feature type="binding site" evidence="5">
    <location>
        <begin position="132"/>
        <end position="136"/>
    </location>
    <ligand>
        <name>S-adenosyl-L-methionine</name>
        <dbReference type="ChEBI" id="CHEBI:59789"/>
    </ligand>
</feature>
<dbReference type="InterPro" id="IPR040758">
    <property type="entry name" value="PrmC_N"/>
</dbReference>
<dbReference type="GO" id="GO:0102559">
    <property type="term" value="F:peptide chain release factor N(5)-glutamine methyltransferase activity"/>
    <property type="evidence" value="ECO:0007669"/>
    <property type="project" value="UniProtKB-EC"/>
</dbReference>
<dbReference type="EMBL" id="JACXJA010000021">
    <property type="protein sequence ID" value="MBD2863572.1"/>
    <property type="molecule type" value="Genomic_DNA"/>
</dbReference>
<dbReference type="HAMAP" id="MF_02126">
    <property type="entry name" value="RF_methyltr_PrmC"/>
    <property type="match status" value="1"/>
</dbReference>
<feature type="domain" description="Release factor glutamine methyltransferase N-terminal" evidence="7">
    <location>
        <begin position="14"/>
        <end position="84"/>
    </location>
</feature>
<dbReference type="InterPro" id="IPR019874">
    <property type="entry name" value="RF_methyltr_PrmC"/>
</dbReference>
<dbReference type="Gene3D" id="1.10.8.10">
    <property type="entry name" value="DNA helicase RuvA subunit, C-terminal domain"/>
    <property type="match status" value="1"/>
</dbReference>
<dbReference type="NCBIfam" id="TIGR03534">
    <property type="entry name" value="RF_mod_PrmC"/>
    <property type="match status" value="1"/>
</dbReference>
<evidence type="ECO:0000256" key="3">
    <source>
        <dbReference type="ARBA" id="ARBA00022691"/>
    </source>
</evidence>
<dbReference type="RefSeq" id="WP_190929206.1">
    <property type="nucleotide sequence ID" value="NZ_JACXJA010000021.1"/>
</dbReference>
<dbReference type="InterPro" id="IPR002052">
    <property type="entry name" value="DNA_methylase_N6_adenine_CS"/>
</dbReference>
<dbReference type="GO" id="GO:0003676">
    <property type="term" value="F:nucleic acid binding"/>
    <property type="evidence" value="ECO:0007669"/>
    <property type="project" value="InterPro"/>
</dbReference>
<dbReference type="Gene3D" id="3.40.50.150">
    <property type="entry name" value="Vaccinia Virus protein VP39"/>
    <property type="match status" value="1"/>
</dbReference>
<keyword evidence="1 5" id="KW-0489">Methyltransferase</keyword>
<gene>
    <name evidence="5 8" type="primary">prmC</name>
    <name evidence="8" type="ORF">IDH45_16390</name>
</gene>
<evidence type="ECO:0000313" key="8">
    <source>
        <dbReference type="EMBL" id="MBD2863572.1"/>
    </source>
</evidence>
<dbReference type="PANTHER" id="PTHR18895">
    <property type="entry name" value="HEMK METHYLTRANSFERASE"/>
    <property type="match status" value="1"/>
</dbReference>
<dbReference type="InterPro" id="IPR029063">
    <property type="entry name" value="SAM-dependent_MTases_sf"/>
</dbReference>
<evidence type="ECO:0000259" key="7">
    <source>
        <dbReference type="Pfam" id="PF17827"/>
    </source>
</evidence>
<dbReference type="InterPro" id="IPR004556">
    <property type="entry name" value="HemK-like"/>
</dbReference>
<evidence type="ECO:0000256" key="1">
    <source>
        <dbReference type="ARBA" id="ARBA00022603"/>
    </source>
</evidence>
<dbReference type="InterPro" id="IPR050320">
    <property type="entry name" value="N5-glutamine_MTase"/>
</dbReference>
<dbReference type="Pfam" id="PF17827">
    <property type="entry name" value="PrmC_N"/>
    <property type="match status" value="1"/>
</dbReference>
<dbReference type="CDD" id="cd02440">
    <property type="entry name" value="AdoMet_MTases"/>
    <property type="match status" value="1"/>
</dbReference>
<comment type="similarity">
    <text evidence="5">Belongs to the protein N5-glutamine methyltransferase family. PrmC subfamily.</text>
</comment>
<accession>A0A927CBJ9</accession>
<dbReference type="SUPFAM" id="SSF53335">
    <property type="entry name" value="S-adenosyl-L-methionine-dependent methyltransferases"/>
    <property type="match status" value="1"/>
</dbReference>
<dbReference type="Proteomes" id="UP000639396">
    <property type="component" value="Unassembled WGS sequence"/>
</dbReference>
<feature type="binding site" evidence="5">
    <location>
        <begin position="201"/>
        <end position="204"/>
    </location>
    <ligand>
        <name>substrate</name>
    </ligand>
</feature>
<proteinExistence type="inferred from homology"/>
<comment type="caution">
    <text evidence="5">Lacks conserved residue(s) required for the propagation of feature annotation.</text>
</comment>
<feature type="binding site" evidence="5">
    <location>
        <position position="155"/>
    </location>
    <ligand>
        <name>S-adenosyl-L-methionine</name>
        <dbReference type="ChEBI" id="CHEBI:59789"/>
    </ligand>
</feature>
<comment type="catalytic activity">
    <reaction evidence="4 5">
        <text>L-glutaminyl-[peptide chain release factor] + S-adenosyl-L-methionine = N(5)-methyl-L-glutaminyl-[peptide chain release factor] + S-adenosyl-L-homocysteine + H(+)</text>
        <dbReference type="Rhea" id="RHEA:42896"/>
        <dbReference type="Rhea" id="RHEA-COMP:10271"/>
        <dbReference type="Rhea" id="RHEA-COMP:10272"/>
        <dbReference type="ChEBI" id="CHEBI:15378"/>
        <dbReference type="ChEBI" id="CHEBI:30011"/>
        <dbReference type="ChEBI" id="CHEBI:57856"/>
        <dbReference type="ChEBI" id="CHEBI:59789"/>
        <dbReference type="ChEBI" id="CHEBI:61891"/>
        <dbReference type="EC" id="2.1.1.297"/>
    </reaction>
</comment>
<feature type="binding site" evidence="5">
    <location>
        <position position="201"/>
    </location>
    <ligand>
        <name>S-adenosyl-L-methionine</name>
        <dbReference type="ChEBI" id="CHEBI:59789"/>
    </ligand>
</feature>
<comment type="caution">
    <text evidence="8">The sequence shown here is derived from an EMBL/GenBank/DDBJ whole genome shotgun (WGS) entry which is preliminary data.</text>
</comment>
<evidence type="ECO:0000259" key="6">
    <source>
        <dbReference type="Pfam" id="PF05175"/>
    </source>
</evidence>
<dbReference type="GO" id="GO:0032259">
    <property type="term" value="P:methylation"/>
    <property type="evidence" value="ECO:0007669"/>
    <property type="project" value="UniProtKB-KW"/>
</dbReference>